<dbReference type="SUPFAM" id="SSF56784">
    <property type="entry name" value="HAD-like"/>
    <property type="match status" value="1"/>
</dbReference>
<protein>
    <submittedName>
        <fullName evidence="1">Uncharacterized protein</fullName>
    </submittedName>
</protein>
<dbReference type="EMBL" id="JACCJC010000033">
    <property type="protein sequence ID" value="KAF6233945.1"/>
    <property type="molecule type" value="Genomic_DNA"/>
</dbReference>
<dbReference type="GO" id="GO:0050308">
    <property type="term" value="F:sugar-phosphatase activity"/>
    <property type="evidence" value="ECO:0007669"/>
    <property type="project" value="TreeGrafter"/>
</dbReference>
<accession>A0A8H6FSI4</accession>
<dbReference type="InterPro" id="IPR041492">
    <property type="entry name" value="HAD_2"/>
</dbReference>
<dbReference type="PANTHER" id="PTHR43481">
    <property type="entry name" value="FRUCTOSE-1-PHOSPHATE PHOSPHATASE"/>
    <property type="match status" value="1"/>
</dbReference>
<keyword evidence="2" id="KW-1185">Reference proteome</keyword>
<name>A0A8H6FSI4_9LECA</name>
<dbReference type="OrthoDB" id="40579at2759"/>
<dbReference type="InterPro" id="IPR051806">
    <property type="entry name" value="HAD-like_SPP"/>
</dbReference>
<dbReference type="InterPro" id="IPR023198">
    <property type="entry name" value="PGP-like_dom2"/>
</dbReference>
<dbReference type="Gene3D" id="1.10.150.240">
    <property type="entry name" value="Putative phosphatase, domain 2"/>
    <property type="match status" value="1"/>
</dbReference>
<dbReference type="InterPro" id="IPR023214">
    <property type="entry name" value="HAD_sf"/>
</dbReference>
<reference evidence="1 2" key="1">
    <citation type="journal article" date="2020" name="Genomics">
        <title>Complete, high-quality genomes from long-read metagenomic sequencing of two wolf lichen thalli reveals enigmatic genome architecture.</title>
        <authorList>
            <person name="McKenzie S.K."/>
            <person name="Walston R.F."/>
            <person name="Allen J.L."/>
        </authorList>
    </citation>
    <scope>NUCLEOTIDE SEQUENCE [LARGE SCALE GENOMIC DNA]</scope>
    <source>
        <strain evidence="1">WasteWater2</strain>
    </source>
</reference>
<dbReference type="NCBIfam" id="TIGR01509">
    <property type="entry name" value="HAD-SF-IA-v3"/>
    <property type="match status" value="1"/>
</dbReference>
<comment type="caution">
    <text evidence="1">The sequence shown here is derived from an EMBL/GenBank/DDBJ whole genome shotgun (WGS) entry which is preliminary data.</text>
</comment>
<dbReference type="Gene3D" id="3.40.50.1000">
    <property type="entry name" value="HAD superfamily/HAD-like"/>
    <property type="match status" value="1"/>
</dbReference>
<evidence type="ECO:0000313" key="1">
    <source>
        <dbReference type="EMBL" id="KAF6233945.1"/>
    </source>
</evidence>
<dbReference type="InterPro" id="IPR036412">
    <property type="entry name" value="HAD-like_sf"/>
</dbReference>
<sequence length="242" mass="25950">MALDQGNGSFTGQTESHAFAGFLFDVDGTIINTTDAVTKHWQRIGAELGVDPDVILRNSRGRRSIDTLRLYDPSKATWEYVRHIESLIPKLYGSGVTEIRGARPLLESMGEANAPWALVTSCTRTLLSGWLDLLALPPPPASVAAEDVAAGKPDPACYNLGRERIGLGERARVLVAEDAPAGVKAGKAAGCMVLGLATTHGVDQLRDAGADWIIEDLTCVKVAGKGDDGWKISIEKMWVQNE</sequence>
<dbReference type="PANTHER" id="PTHR43481:SF4">
    <property type="entry name" value="GLYCEROL-1-PHOSPHATE PHOSPHOHYDROLASE 1-RELATED"/>
    <property type="match status" value="1"/>
</dbReference>
<dbReference type="GeneID" id="59289431"/>
<dbReference type="Pfam" id="PF13419">
    <property type="entry name" value="HAD_2"/>
    <property type="match status" value="1"/>
</dbReference>
<organism evidence="1 2">
    <name type="scientific">Letharia columbiana</name>
    <dbReference type="NCBI Taxonomy" id="112416"/>
    <lineage>
        <taxon>Eukaryota</taxon>
        <taxon>Fungi</taxon>
        <taxon>Dikarya</taxon>
        <taxon>Ascomycota</taxon>
        <taxon>Pezizomycotina</taxon>
        <taxon>Lecanoromycetes</taxon>
        <taxon>OSLEUM clade</taxon>
        <taxon>Lecanoromycetidae</taxon>
        <taxon>Lecanorales</taxon>
        <taxon>Lecanorineae</taxon>
        <taxon>Parmeliaceae</taxon>
        <taxon>Letharia</taxon>
    </lineage>
</organism>
<dbReference type="Proteomes" id="UP000578531">
    <property type="component" value="Unassembled WGS sequence"/>
</dbReference>
<dbReference type="SFLD" id="SFLDG01129">
    <property type="entry name" value="C1.5:_HAD__Beta-PGM__Phosphata"/>
    <property type="match status" value="1"/>
</dbReference>
<dbReference type="RefSeq" id="XP_037163352.1">
    <property type="nucleotide sequence ID" value="XM_037309675.1"/>
</dbReference>
<gene>
    <name evidence="1" type="ORF">HO173_007775</name>
</gene>
<evidence type="ECO:0000313" key="2">
    <source>
        <dbReference type="Proteomes" id="UP000578531"/>
    </source>
</evidence>
<dbReference type="AlphaFoldDB" id="A0A8H6FSI4"/>
<dbReference type="InterPro" id="IPR006439">
    <property type="entry name" value="HAD-SF_hydro_IA"/>
</dbReference>
<proteinExistence type="predicted"/>
<dbReference type="SFLD" id="SFLDS00003">
    <property type="entry name" value="Haloacid_Dehalogenase"/>
    <property type="match status" value="1"/>
</dbReference>